<gene>
    <name evidence="2" type="ORF">BMW22_12175</name>
</gene>
<protein>
    <submittedName>
        <fullName evidence="2">Uncharacterized protein</fullName>
    </submittedName>
</protein>
<evidence type="ECO:0000256" key="1">
    <source>
        <dbReference type="SAM" id="MobiDB-lite"/>
    </source>
</evidence>
<feature type="region of interest" description="Disordered" evidence="1">
    <location>
        <begin position="1"/>
        <end position="63"/>
    </location>
</feature>
<proteinExistence type="predicted"/>
<evidence type="ECO:0000313" key="3">
    <source>
        <dbReference type="Proteomes" id="UP000183050"/>
    </source>
</evidence>
<dbReference type="AlphaFoldDB" id="A0A1L3Z9I2"/>
<organism evidence="2 3">
    <name type="scientific">Rhizobium leguminosarum</name>
    <dbReference type="NCBI Taxonomy" id="384"/>
    <lineage>
        <taxon>Bacteria</taxon>
        <taxon>Pseudomonadati</taxon>
        <taxon>Pseudomonadota</taxon>
        <taxon>Alphaproteobacteria</taxon>
        <taxon>Hyphomicrobiales</taxon>
        <taxon>Rhizobiaceae</taxon>
        <taxon>Rhizobium/Agrobacterium group</taxon>
        <taxon>Rhizobium</taxon>
    </lineage>
</organism>
<evidence type="ECO:0000313" key="2">
    <source>
        <dbReference type="EMBL" id="API52278.1"/>
    </source>
</evidence>
<feature type="compositionally biased region" description="Polar residues" evidence="1">
    <location>
        <begin position="26"/>
        <end position="63"/>
    </location>
</feature>
<dbReference type="EMBL" id="CP018228">
    <property type="protein sequence ID" value="API52278.1"/>
    <property type="molecule type" value="Genomic_DNA"/>
</dbReference>
<reference evidence="2 3" key="1">
    <citation type="submission" date="2016-11" db="EMBL/GenBank/DDBJ databases">
        <title>Rhizobium leguminosarum bv. viciae strain Vaf12 isolated from Vavilovia formosa root nodules from Russia, Dagestan.</title>
        <authorList>
            <person name="Kimeklis A."/>
        </authorList>
    </citation>
    <scope>NUCLEOTIDE SEQUENCE [LARGE SCALE GENOMIC DNA]</scope>
    <source>
        <strain evidence="2 3">Vaf-108</strain>
    </source>
</reference>
<accession>A0A1L3Z9I2</accession>
<name>A0A1L3Z9I2_RHILE</name>
<dbReference type="Proteomes" id="UP000183050">
    <property type="component" value="Chromosome"/>
</dbReference>
<sequence length="63" mass="6723">MSLTVNIRFSAPTRDRSDTRPGVLTKSHTAISRTRMSQSTALSFNEATPIATLTPSSPSSDNG</sequence>